<accession>A0A7I8WES0</accession>
<name>A0A7I8WES0_9ANNE</name>
<dbReference type="SUPFAM" id="SSF48371">
    <property type="entry name" value="ARM repeat"/>
    <property type="match status" value="1"/>
</dbReference>
<organism evidence="1 2">
    <name type="scientific">Dimorphilus gyrociliatus</name>
    <dbReference type="NCBI Taxonomy" id="2664684"/>
    <lineage>
        <taxon>Eukaryota</taxon>
        <taxon>Metazoa</taxon>
        <taxon>Spiralia</taxon>
        <taxon>Lophotrochozoa</taxon>
        <taxon>Annelida</taxon>
        <taxon>Polychaeta</taxon>
        <taxon>Polychaeta incertae sedis</taxon>
        <taxon>Dinophilidae</taxon>
        <taxon>Dimorphilus</taxon>
    </lineage>
</organism>
<comment type="caution">
    <text evidence="1">The sequence shown here is derived from an EMBL/GenBank/DDBJ whole genome shotgun (WGS) entry which is preliminary data.</text>
</comment>
<dbReference type="InterPro" id="IPR016024">
    <property type="entry name" value="ARM-type_fold"/>
</dbReference>
<reference evidence="1 2" key="1">
    <citation type="submission" date="2020-08" db="EMBL/GenBank/DDBJ databases">
        <authorList>
            <person name="Hejnol A."/>
        </authorList>
    </citation>
    <scope>NUCLEOTIDE SEQUENCE [LARGE SCALE GENOMIC DNA]</scope>
</reference>
<evidence type="ECO:0000313" key="2">
    <source>
        <dbReference type="Proteomes" id="UP000549394"/>
    </source>
</evidence>
<gene>
    <name evidence="1" type="ORF">DGYR_LOCUS13938</name>
</gene>
<dbReference type="AlphaFoldDB" id="A0A7I8WES0"/>
<sequence length="404" mass="46901">MASKKLSDILECEKPKYDISGKLSNLSFNPFCNMDVEVVKKLIRDKMYDAKRMEIYEWMDEKSENRNDIFLTMIMIYRLDHNRRKVIMSDLNVVGEVPKLYIFAHETILASDIENIFSPLRDIQNLVWNGTNCSAEFSRKCYEDGVVESIVKVLLTNWRFSSKNLTNETFDSCDTQFRRLLVGYLTILDNVLRFNLDLRDSISDFGSKEIICKLRENLKDDWKTSLDTRCLTILSYLINKDEIEMIKMNDINTSEIQNNLNYCLKSKNHLDNSLYPLSDSLIAINHLAVNDENKQLMSRYIPFLLVILQEALNSFEQKSAVECLKTLISNADCKKLLQEKDSLKILENLSENGMSLTVKTMTKNLIKQIHSTKLNSKELINQEKVATKRTQPLTRGYLSSKKKC</sequence>
<dbReference type="PANTHER" id="PTHR46270">
    <property type="entry name" value="ARMADILLO-TYPE FOLD-RELATED"/>
    <property type="match status" value="1"/>
</dbReference>
<proteinExistence type="predicted"/>
<dbReference type="EMBL" id="CAJFCJ010000074">
    <property type="protein sequence ID" value="CAD5126705.1"/>
    <property type="molecule type" value="Genomic_DNA"/>
</dbReference>
<dbReference type="PANTHER" id="PTHR46270:SF2">
    <property type="entry name" value="TIR DOMAIN-CONTAINING PROTEIN"/>
    <property type="match status" value="1"/>
</dbReference>
<protein>
    <submittedName>
        <fullName evidence="1">Uncharacterized protein</fullName>
    </submittedName>
</protein>
<dbReference type="Proteomes" id="UP000549394">
    <property type="component" value="Unassembled WGS sequence"/>
</dbReference>
<evidence type="ECO:0000313" key="1">
    <source>
        <dbReference type="EMBL" id="CAD5126705.1"/>
    </source>
</evidence>
<keyword evidence="2" id="KW-1185">Reference proteome</keyword>